<reference evidence="3" key="1">
    <citation type="submission" date="2025-08" db="UniProtKB">
        <authorList>
            <consortium name="RefSeq"/>
        </authorList>
    </citation>
    <scope>IDENTIFICATION</scope>
    <source>
        <strain evidence="3">14028-0561.14</strain>
        <tissue evidence="3">Whole fly</tissue>
    </source>
</reference>
<accession>A0A6P4J585</accession>
<dbReference type="CDD" id="cd07890">
    <property type="entry name" value="CYTH-like_AC_IV-like"/>
    <property type="match status" value="1"/>
</dbReference>
<protein>
    <recommendedName>
        <fullName evidence="1">CYTH domain-containing protein</fullName>
    </recommendedName>
</protein>
<name>A0A6P4J585_DROKI</name>
<evidence type="ECO:0000313" key="2">
    <source>
        <dbReference type="Proteomes" id="UP001652661"/>
    </source>
</evidence>
<dbReference type="SUPFAM" id="SSF55154">
    <property type="entry name" value="CYTH-like phosphatases"/>
    <property type="match status" value="1"/>
</dbReference>
<feature type="domain" description="CYTH" evidence="1">
    <location>
        <begin position="43"/>
        <end position="218"/>
    </location>
</feature>
<dbReference type="InterPro" id="IPR033469">
    <property type="entry name" value="CYTH-like_dom_sf"/>
</dbReference>
<dbReference type="Proteomes" id="UP001652661">
    <property type="component" value="Chromosome X"/>
</dbReference>
<dbReference type="SMART" id="SM01118">
    <property type="entry name" value="CYTH"/>
    <property type="match status" value="1"/>
</dbReference>
<keyword evidence="2" id="KW-1185">Reference proteome</keyword>
<dbReference type="GO" id="GO:0016462">
    <property type="term" value="F:pyrophosphatase activity"/>
    <property type="evidence" value="ECO:0007669"/>
    <property type="project" value="UniProtKB-ARBA"/>
</dbReference>
<organism evidence="2 3">
    <name type="scientific">Drosophila kikkawai</name>
    <name type="common">Fruit fly</name>
    <dbReference type="NCBI Taxonomy" id="30033"/>
    <lineage>
        <taxon>Eukaryota</taxon>
        <taxon>Metazoa</taxon>
        <taxon>Ecdysozoa</taxon>
        <taxon>Arthropoda</taxon>
        <taxon>Hexapoda</taxon>
        <taxon>Insecta</taxon>
        <taxon>Pterygota</taxon>
        <taxon>Neoptera</taxon>
        <taxon>Endopterygota</taxon>
        <taxon>Diptera</taxon>
        <taxon>Brachycera</taxon>
        <taxon>Muscomorpha</taxon>
        <taxon>Ephydroidea</taxon>
        <taxon>Drosophilidae</taxon>
        <taxon>Drosophila</taxon>
        <taxon>Sophophora</taxon>
    </lineage>
</organism>
<proteinExistence type="predicted"/>
<dbReference type="PANTHER" id="PTHR21028:SF2">
    <property type="entry name" value="CYTH DOMAIN-CONTAINING PROTEIN"/>
    <property type="match status" value="1"/>
</dbReference>
<dbReference type="PROSITE" id="PS51707">
    <property type="entry name" value="CYTH"/>
    <property type="match status" value="1"/>
</dbReference>
<dbReference type="Pfam" id="PF01928">
    <property type="entry name" value="CYTH"/>
    <property type="match status" value="1"/>
</dbReference>
<gene>
    <name evidence="3" type="primary">LOC108080306</name>
</gene>
<sequence length="225" mass="25490">MFYRRKLPLLLKPIAYRRIEGAKTIGISGDMCDSATMTSPADQRNVEIKAQIPGGAEGFSARLDIARRLTGSSKAEEINQRDVFFESPLGGRLKLRYLRAPARSQLVFYDRPDVAGPKLSKFNKIEIDEPEVLEKILSQSNGALGVLAKKRHLFLHGQTRIHLDEVKDLGYFMEFEVCLKPEQTLDEGQVIAEELVREFGIEEKDLMTGSYFDELLKRSKKMVTP</sequence>
<dbReference type="InterPro" id="IPR008173">
    <property type="entry name" value="Adenylyl_cyclase_CyaB"/>
</dbReference>
<dbReference type="GeneID" id="108080306"/>
<evidence type="ECO:0000313" key="3">
    <source>
        <dbReference type="RefSeq" id="XP_017030469.2"/>
    </source>
</evidence>
<dbReference type="AlphaFoldDB" id="A0A6P4J585"/>
<evidence type="ECO:0000259" key="1">
    <source>
        <dbReference type="PROSITE" id="PS51707"/>
    </source>
</evidence>
<dbReference type="InterPro" id="IPR023577">
    <property type="entry name" value="CYTH_domain"/>
</dbReference>
<dbReference type="Gene3D" id="2.40.320.10">
    <property type="entry name" value="Hypothetical Protein Pfu-838710-001"/>
    <property type="match status" value="1"/>
</dbReference>
<dbReference type="OrthoDB" id="6159137at2759"/>
<dbReference type="PANTHER" id="PTHR21028">
    <property type="entry name" value="SI:CH211-156B7.4"/>
    <property type="match status" value="1"/>
</dbReference>
<dbReference type="RefSeq" id="XP_017030469.2">
    <property type="nucleotide sequence ID" value="XM_017174980.3"/>
</dbReference>